<proteinExistence type="predicted"/>
<gene>
    <name evidence="1" type="ORF">FA95DRAFT_1504302</name>
</gene>
<organism evidence="1 2">
    <name type="scientific">Auriscalpium vulgare</name>
    <dbReference type="NCBI Taxonomy" id="40419"/>
    <lineage>
        <taxon>Eukaryota</taxon>
        <taxon>Fungi</taxon>
        <taxon>Dikarya</taxon>
        <taxon>Basidiomycota</taxon>
        <taxon>Agaricomycotina</taxon>
        <taxon>Agaricomycetes</taxon>
        <taxon>Russulales</taxon>
        <taxon>Auriscalpiaceae</taxon>
        <taxon>Auriscalpium</taxon>
    </lineage>
</organism>
<accession>A0ACB8R5L2</accession>
<comment type="caution">
    <text evidence="1">The sequence shown here is derived from an EMBL/GenBank/DDBJ whole genome shotgun (WGS) entry which is preliminary data.</text>
</comment>
<evidence type="ECO:0000313" key="1">
    <source>
        <dbReference type="EMBL" id="KAI0039344.1"/>
    </source>
</evidence>
<keyword evidence="2" id="KW-1185">Reference proteome</keyword>
<sequence length="291" mass="32719">SRTHHAIVDLKGRIIGSLAGRPVGDLTWHDDCVDTYLAMDEAKEDLKLSKDQRYHRRGDYPALSTGISYGGGQTVSSVRLNRPIVKKLLRRRGPRRISGFMNATFALGSPKMYKYFESNIAEILDHDPSLELPYDNSIRAATTFNFGPQAFTKTHLDFANLPNGWCSIASLGEYNPRTGGQIILHRAKLVIEFPPHSVMHILSAAFPHGNIPIGLDETRASITQYTAGALFRRVAYGHRTEQEFQDQDPDGWAAMDASKHERWRESVALFSKYDELATDIETVFNVQQKVD</sequence>
<dbReference type="EMBL" id="MU276317">
    <property type="protein sequence ID" value="KAI0039344.1"/>
    <property type="molecule type" value="Genomic_DNA"/>
</dbReference>
<dbReference type="Proteomes" id="UP000814033">
    <property type="component" value="Unassembled WGS sequence"/>
</dbReference>
<reference evidence="1" key="1">
    <citation type="submission" date="2021-02" db="EMBL/GenBank/DDBJ databases">
        <authorList>
            <consortium name="DOE Joint Genome Institute"/>
            <person name="Ahrendt S."/>
            <person name="Looney B.P."/>
            <person name="Miyauchi S."/>
            <person name="Morin E."/>
            <person name="Drula E."/>
            <person name="Courty P.E."/>
            <person name="Chicoki N."/>
            <person name="Fauchery L."/>
            <person name="Kohler A."/>
            <person name="Kuo A."/>
            <person name="Labutti K."/>
            <person name="Pangilinan J."/>
            <person name="Lipzen A."/>
            <person name="Riley R."/>
            <person name="Andreopoulos W."/>
            <person name="He G."/>
            <person name="Johnson J."/>
            <person name="Barry K.W."/>
            <person name="Grigoriev I.V."/>
            <person name="Nagy L."/>
            <person name="Hibbett D."/>
            <person name="Henrissat B."/>
            <person name="Matheny P.B."/>
            <person name="Labbe J."/>
            <person name="Martin F."/>
        </authorList>
    </citation>
    <scope>NUCLEOTIDE SEQUENCE</scope>
    <source>
        <strain evidence="1">FP105234-sp</strain>
    </source>
</reference>
<evidence type="ECO:0000313" key="2">
    <source>
        <dbReference type="Proteomes" id="UP000814033"/>
    </source>
</evidence>
<name>A0ACB8R5L2_9AGAM</name>
<reference evidence="1" key="2">
    <citation type="journal article" date="2022" name="New Phytol.">
        <title>Evolutionary transition to the ectomycorrhizal habit in the genomes of a hyperdiverse lineage of mushroom-forming fungi.</title>
        <authorList>
            <person name="Looney B."/>
            <person name="Miyauchi S."/>
            <person name="Morin E."/>
            <person name="Drula E."/>
            <person name="Courty P.E."/>
            <person name="Kohler A."/>
            <person name="Kuo A."/>
            <person name="LaButti K."/>
            <person name="Pangilinan J."/>
            <person name="Lipzen A."/>
            <person name="Riley R."/>
            <person name="Andreopoulos W."/>
            <person name="He G."/>
            <person name="Johnson J."/>
            <person name="Nolan M."/>
            <person name="Tritt A."/>
            <person name="Barry K.W."/>
            <person name="Grigoriev I.V."/>
            <person name="Nagy L.G."/>
            <person name="Hibbett D."/>
            <person name="Henrissat B."/>
            <person name="Matheny P.B."/>
            <person name="Labbe J."/>
            <person name="Martin F.M."/>
        </authorList>
    </citation>
    <scope>NUCLEOTIDE SEQUENCE</scope>
    <source>
        <strain evidence="1">FP105234-sp</strain>
    </source>
</reference>
<protein>
    <submittedName>
        <fullName evidence="1">Uncharacterized protein</fullName>
    </submittedName>
</protein>
<feature type="non-terminal residue" evidence="1">
    <location>
        <position position="1"/>
    </location>
</feature>